<dbReference type="PROSITE" id="PS51186">
    <property type="entry name" value="GNAT"/>
    <property type="match status" value="1"/>
</dbReference>
<evidence type="ECO:0000259" key="4">
    <source>
        <dbReference type="PROSITE" id="PS51186"/>
    </source>
</evidence>
<comment type="caution">
    <text evidence="5">The sequence shown here is derived from an EMBL/GenBank/DDBJ whole genome shotgun (WGS) entry which is preliminary data.</text>
</comment>
<dbReference type="InterPro" id="IPR051531">
    <property type="entry name" value="N-acetyltransferase"/>
</dbReference>
<dbReference type="EMBL" id="DYWT01000318">
    <property type="protein sequence ID" value="HJF34311.1"/>
    <property type="molecule type" value="Genomic_DNA"/>
</dbReference>
<dbReference type="Proteomes" id="UP000698173">
    <property type="component" value="Unassembled WGS sequence"/>
</dbReference>
<feature type="domain" description="N-acetyltransferase" evidence="4">
    <location>
        <begin position="10"/>
        <end position="170"/>
    </location>
</feature>
<dbReference type="SUPFAM" id="SSF55729">
    <property type="entry name" value="Acyl-CoA N-acyltransferases (Nat)"/>
    <property type="match status" value="1"/>
</dbReference>
<name>A0A921G3D8_SPOPS</name>
<proteinExistence type="inferred from homology"/>
<dbReference type="InterPro" id="IPR016181">
    <property type="entry name" value="Acyl_CoA_acyltransferase"/>
</dbReference>
<evidence type="ECO:0000256" key="3">
    <source>
        <dbReference type="ARBA" id="ARBA00038502"/>
    </source>
</evidence>
<keyword evidence="1" id="KW-0808">Transferase</keyword>
<sequence>MIIKLKSKRILLREMEEKDWIDVHTYASQPTVCQYQPWGPNTDKESQDFVKQVILDARQNPRSRFVFSIIRQERLIGAGEISIRDFTHREGEIGYIINPAYWGMGYATEATKLLIEFGFEVLHLHRIFATCDPRNVASSNVLEKNGMTKEGRIREDLLLKDGWRDSFLYSILEHEWITPK</sequence>
<dbReference type="AlphaFoldDB" id="A0A921G3D8"/>
<keyword evidence="2" id="KW-0012">Acyltransferase</keyword>
<dbReference type="Gene3D" id="3.40.630.30">
    <property type="match status" value="1"/>
</dbReference>
<organism evidence="5 6">
    <name type="scientific">Sporosarcina psychrophila</name>
    <name type="common">Bacillus psychrophilus</name>
    <dbReference type="NCBI Taxonomy" id="1476"/>
    <lineage>
        <taxon>Bacteria</taxon>
        <taxon>Bacillati</taxon>
        <taxon>Bacillota</taxon>
        <taxon>Bacilli</taxon>
        <taxon>Bacillales</taxon>
        <taxon>Caryophanaceae</taxon>
        <taxon>Sporosarcina</taxon>
    </lineage>
</organism>
<comment type="similarity">
    <text evidence="3">Belongs to the acetyltransferase family. RimJ subfamily.</text>
</comment>
<evidence type="ECO:0000313" key="5">
    <source>
        <dbReference type="EMBL" id="HJF34311.1"/>
    </source>
</evidence>
<accession>A0A921G3D8</accession>
<dbReference type="PANTHER" id="PTHR43792">
    <property type="entry name" value="GNAT FAMILY, PUTATIVE (AFU_ORTHOLOGUE AFUA_3G00765)-RELATED-RELATED"/>
    <property type="match status" value="1"/>
</dbReference>
<protein>
    <submittedName>
        <fullName evidence="5">GNAT family N-acetyltransferase</fullName>
    </submittedName>
</protein>
<reference evidence="5" key="1">
    <citation type="journal article" date="2021" name="PeerJ">
        <title>Extensive microbial diversity within the chicken gut microbiome revealed by metagenomics and culture.</title>
        <authorList>
            <person name="Gilroy R."/>
            <person name="Ravi A."/>
            <person name="Getino M."/>
            <person name="Pursley I."/>
            <person name="Horton D.L."/>
            <person name="Alikhan N.F."/>
            <person name="Baker D."/>
            <person name="Gharbi K."/>
            <person name="Hall N."/>
            <person name="Watson M."/>
            <person name="Adriaenssens E.M."/>
            <person name="Foster-Nyarko E."/>
            <person name="Jarju S."/>
            <person name="Secka A."/>
            <person name="Antonio M."/>
            <person name="Oren A."/>
            <person name="Chaudhuri R.R."/>
            <person name="La Ragione R."/>
            <person name="Hildebrand F."/>
            <person name="Pallen M.J."/>
        </authorList>
    </citation>
    <scope>NUCLEOTIDE SEQUENCE</scope>
    <source>
        <strain evidence="5">CHK171-7178</strain>
    </source>
</reference>
<dbReference type="PANTHER" id="PTHR43792:SF8">
    <property type="entry name" value="[RIBOSOMAL PROTEIN US5]-ALANINE N-ACETYLTRANSFERASE"/>
    <property type="match status" value="1"/>
</dbReference>
<evidence type="ECO:0000256" key="1">
    <source>
        <dbReference type="ARBA" id="ARBA00022679"/>
    </source>
</evidence>
<dbReference type="InterPro" id="IPR000182">
    <property type="entry name" value="GNAT_dom"/>
</dbReference>
<reference evidence="5" key="2">
    <citation type="submission" date="2021-09" db="EMBL/GenBank/DDBJ databases">
        <authorList>
            <person name="Gilroy R."/>
        </authorList>
    </citation>
    <scope>NUCLEOTIDE SEQUENCE</scope>
    <source>
        <strain evidence="5">CHK171-7178</strain>
    </source>
</reference>
<evidence type="ECO:0000313" key="6">
    <source>
        <dbReference type="Proteomes" id="UP000698173"/>
    </source>
</evidence>
<dbReference type="Pfam" id="PF13302">
    <property type="entry name" value="Acetyltransf_3"/>
    <property type="match status" value="1"/>
</dbReference>
<dbReference type="GO" id="GO:0016747">
    <property type="term" value="F:acyltransferase activity, transferring groups other than amino-acyl groups"/>
    <property type="evidence" value="ECO:0007669"/>
    <property type="project" value="InterPro"/>
</dbReference>
<gene>
    <name evidence="5" type="ORF">K8V56_21310</name>
</gene>
<evidence type="ECO:0000256" key="2">
    <source>
        <dbReference type="ARBA" id="ARBA00023315"/>
    </source>
</evidence>
<dbReference type="CDD" id="cd04301">
    <property type="entry name" value="NAT_SF"/>
    <property type="match status" value="1"/>
</dbReference>